<dbReference type="Proteomes" id="UP000006565">
    <property type="component" value="Chromosome"/>
</dbReference>
<keyword evidence="3" id="KW-0949">S-adenosyl-L-methionine</keyword>
<dbReference type="PANTHER" id="PTHR30538">
    <property type="entry name" value="LYSINE 2,3-AMINOMUTASE-RELATED"/>
    <property type="match status" value="1"/>
</dbReference>
<dbReference type="GO" id="GO:0046872">
    <property type="term" value="F:metal ion binding"/>
    <property type="evidence" value="ECO:0007669"/>
    <property type="project" value="UniProtKB-KW"/>
</dbReference>
<dbReference type="InterPro" id="IPR058240">
    <property type="entry name" value="rSAM_sf"/>
</dbReference>
<sequence>MYSPKYITDITKVPGLSEEEKKKLAEVQEMFAFRSNEYYLSLIDWNDPADPIRKLVIPDPAELEEWGRLDASGEARYIVAPGMEHKYDQTALVLVSDMCAGFCRYCFRKRIFMNGGAREVARDIDVDLEYISSHPEITNVLLSGGDPLFLSTNRLEKIIAWIREIDHVQIVRIGTKVPAYNPYRILNDTKLPEIIRRYSTEEKKIYIVTQFNHPRELTEQAIKAVNILQESGAVFANQTPLLHGINDNPETMAELSRKLSFIGITPYYVFQCRPTLGNRDFVVPVEDGYFILEQAKMNCSGLAKRFTFAMSHVCGKIAVVGIDEERTYLKYHQSAEWEDIGKFMSFRRDPDALWFDDYKSPLSEKKVV</sequence>
<feature type="binding site" evidence="8">
    <location>
        <position position="106"/>
    </location>
    <ligand>
        <name>[4Fe-4S] cluster</name>
        <dbReference type="ChEBI" id="CHEBI:49883"/>
        <note>4Fe-4S-S-AdoMet</note>
    </ligand>
</feature>
<keyword evidence="11" id="KW-1185">Reference proteome</keyword>
<evidence type="ECO:0000259" key="9">
    <source>
        <dbReference type="PROSITE" id="PS51918"/>
    </source>
</evidence>
<evidence type="ECO:0000256" key="8">
    <source>
        <dbReference type="PIRSR" id="PIRSR004911-1"/>
    </source>
</evidence>
<dbReference type="Pfam" id="PF04055">
    <property type="entry name" value="Radical_SAM"/>
    <property type="match status" value="1"/>
</dbReference>
<dbReference type="AlphaFoldDB" id="E1RH68"/>
<evidence type="ECO:0000256" key="3">
    <source>
        <dbReference type="ARBA" id="ARBA00022691"/>
    </source>
</evidence>
<dbReference type="STRING" id="679926.Mpet_0518"/>
<dbReference type="GeneID" id="9742966"/>
<proteinExistence type="predicted"/>
<dbReference type="GO" id="GO:0050066">
    <property type="term" value="F:L-lysine 2,3-aminomutase activity"/>
    <property type="evidence" value="ECO:0007669"/>
    <property type="project" value="UniProtKB-EC"/>
</dbReference>
<evidence type="ECO:0000256" key="4">
    <source>
        <dbReference type="ARBA" id="ARBA00022723"/>
    </source>
</evidence>
<dbReference type="PANTHER" id="PTHR30538:SF0">
    <property type="entry name" value="L-LYSINE 2,3-AMINOMUTASE AQ_1632-RELATED"/>
    <property type="match status" value="1"/>
</dbReference>
<evidence type="ECO:0000256" key="7">
    <source>
        <dbReference type="ARBA" id="ARBA00023014"/>
    </source>
</evidence>
<keyword evidence="5" id="KW-0663">Pyridoxal phosphate</keyword>
<dbReference type="Gene3D" id="3.20.20.70">
    <property type="entry name" value="Aldolase class I"/>
    <property type="match status" value="1"/>
</dbReference>
<keyword evidence="10" id="KW-0413">Isomerase</keyword>
<feature type="binding site" evidence="8">
    <location>
        <position position="103"/>
    </location>
    <ligand>
        <name>[4Fe-4S] cluster</name>
        <dbReference type="ChEBI" id="CHEBI:49883"/>
        <note>4Fe-4S-S-AdoMet</note>
    </ligand>
</feature>
<protein>
    <submittedName>
        <fullName evidence="10">Lysine 2,3-aminomutase YodO family protein</fullName>
        <ecNumber evidence="10">5.4.3.2</ecNumber>
    </submittedName>
</protein>
<dbReference type="eggNOG" id="arCOG03246">
    <property type="taxonomic scope" value="Archaea"/>
</dbReference>
<evidence type="ECO:0000313" key="11">
    <source>
        <dbReference type="Proteomes" id="UP000006565"/>
    </source>
</evidence>
<comment type="cofactor">
    <cofactor evidence="1">
        <name>pyridoxal 5'-phosphate</name>
        <dbReference type="ChEBI" id="CHEBI:597326"/>
    </cofactor>
</comment>
<keyword evidence="7 8" id="KW-0411">Iron-sulfur</keyword>
<dbReference type="SFLD" id="SFLDG01070">
    <property type="entry name" value="PLP-dependent"/>
    <property type="match status" value="1"/>
</dbReference>
<dbReference type="PROSITE" id="PS51918">
    <property type="entry name" value="RADICAL_SAM"/>
    <property type="match status" value="1"/>
</dbReference>
<evidence type="ECO:0000256" key="5">
    <source>
        <dbReference type="ARBA" id="ARBA00022898"/>
    </source>
</evidence>
<organism evidence="10 11">
    <name type="scientific">Methanolacinia petrolearia (strain DSM 11571 / OCM 486 / SEBR 4847)</name>
    <name type="common">Methanoplanus petrolearius</name>
    <dbReference type="NCBI Taxonomy" id="679926"/>
    <lineage>
        <taxon>Archaea</taxon>
        <taxon>Methanobacteriati</taxon>
        <taxon>Methanobacteriota</taxon>
        <taxon>Stenosarchaea group</taxon>
        <taxon>Methanomicrobia</taxon>
        <taxon>Methanomicrobiales</taxon>
        <taxon>Methanomicrobiaceae</taxon>
        <taxon>Methanolacinia</taxon>
    </lineage>
</organism>
<keyword evidence="2 8" id="KW-0004">4Fe-4S</keyword>
<dbReference type="InterPro" id="IPR007197">
    <property type="entry name" value="rSAM"/>
</dbReference>
<dbReference type="InterPro" id="IPR013785">
    <property type="entry name" value="Aldolase_TIM"/>
</dbReference>
<dbReference type="EMBL" id="CP002117">
    <property type="protein sequence ID" value="ADN35292.1"/>
    <property type="molecule type" value="Genomic_DNA"/>
</dbReference>
<dbReference type="OrthoDB" id="21308at2157"/>
<dbReference type="EC" id="5.4.3.2" evidence="10"/>
<evidence type="ECO:0000256" key="6">
    <source>
        <dbReference type="ARBA" id="ARBA00023004"/>
    </source>
</evidence>
<dbReference type="SUPFAM" id="SSF102114">
    <property type="entry name" value="Radical SAM enzymes"/>
    <property type="match status" value="1"/>
</dbReference>
<feature type="binding site" evidence="8">
    <location>
        <position position="99"/>
    </location>
    <ligand>
        <name>[4Fe-4S] cluster</name>
        <dbReference type="ChEBI" id="CHEBI:49883"/>
        <note>4Fe-4S-S-AdoMet</note>
    </ligand>
</feature>
<dbReference type="RefSeq" id="WP_013328470.1">
    <property type="nucleotide sequence ID" value="NC_014507.1"/>
</dbReference>
<evidence type="ECO:0000256" key="1">
    <source>
        <dbReference type="ARBA" id="ARBA00001933"/>
    </source>
</evidence>
<dbReference type="GO" id="GO:0051539">
    <property type="term" value="F:4 iron, 4 sulfur cluster binding"/>
    <property type="evidence" value="ECO:0007669"/>
    <property type="project" value="UniProtKB-KW"/>
</dbReference>
<name>E1RH68_METP4</name>
<dbReference type="CDD" id="cd01335">
    <property type="entry name" value="Radical_SAM"/>
    <property type="match status" value="1"/>
</dbReference>
<evidence type="ECO:0000256" key="2">
    <source>
        <dbReference type="ARBA" id="ARBA00022485"/>
    </source>
</evidence>
<evidence type="ECO:0000313" key="10">
    <source>
        <dbReference type="EMBL" id="ADN35292.1"/>
    </source>
</evidence>
<keyword evidence="4 8" id="KW-0479">Metal-binding</keyword>
<dbReference type="PIRSF" id="PIRSF004911">
    <property type="entry name" value="DUF160"/>
    <property type="match status" value="1"/>
</dbReference>
<dbReference type="NCBIfam" id="TIGR00238">
    <property type="entry name" value="KamA family radical SAM protein"/>
    <property type="match status" value="1"/>
</dbReference>
<accession>E1RH68</accession>
<reference evidence="10 11" key="1">
    <citation type="journal article" date="2010" name="Stand. Genomic Sci.">
        <title>Complete genome sequence of Methanoplanus petrolearius type strain (SEBR 4847).</title>
        <authorList>
            <person name="Brambilla E."/>
            <person name="Djao O.D."/>
            <person name="Daligault H."/>
            <person name="Lapidus A."/>
            <person name="Lucas S."/>
            <person name="Hammon N."/>
            <person name="Nolan M."/>
            <person name="Tice H."/>
            <person name="Cheng J.F."/>
            <person name="Han C."/>
            <person name="Tapia R."/>
            <person name="Goodwin L."/>
            <person name="Pitluck S."/>
            <person name="Liolios K."/>
            <person name="Ivanova N."/>
            <person name="Mavromatis K."/>
            <person name="Mikhailova N."/>
            <person name="Pati A."/>
            <person name="Chen A."/>
            <person name="Palaniappan K."/>
            <person name="Land M."/>
            <person name="Hauser L."/>
            <person name="Chang Y.J."/>
            <person name="Jeffries C.D."/>
            <person name="Rohde M."/>
            <person name="Spring S."/>
            <person name="Sikorski J."/>
            <person name="Goker M."/>
            <person name="Woyke T."/>
            <person name="Bristow J."/>
            <person name="Eisen J.A."/>
            <person name="Markowitz V."/>
            <person name="Hugenholtz P."/>
            <person name="Kyrpides N.C."/>
            <person name="Klenk H.P."/>
        </authorList>
    </citation>
    <scope>NUCLEOTIDE SEQUENCE [LARGE SCALE GENOMIC DNA]</scope>
    <source>
        <strain evidence="11">DSM 11571 / OCM 486 / SEBR 4847</strain>
    </source>
</reference>
<dbReference type="InterPro" id="IPR003739">
    <property type="entry name" value="Lys_aminomutase/Glu_NH3_mut"/>
</dbReference>
<dbReference type="HOGENOM" id="CLU_032161_3_1_2"/>
<keyword evidence="6" id="KW-0408">Iron</keyword>
<gene>
    <name evidence="10" type="ordered locus">Mpet_0518</name>
</gene>
<dbReference type="KEGG" id="mpi:Mpet_0518"/>
<dbReference type="SFLD" id="SFLDS00029">
    <property type="entry name" value="Radical_SAM"/>
    <property type="match status" value="1"/>
</dbReference>
<feature type="domain" description="Radical SAM core" evidence="9">
    <location>
        <begin position="85"/>
        <end position="302"/>
    </location>
</feature>